<evidence type="ECO:0000313" key="1">
    <source>
        <dbReference type="EMBL" id="KAI5678131.1"/>
    </source>
</evidence>
<organism evidence="1 2">
    <name type="scientific">Catharanthus roseus</name>
    <name type="common">Madagascar periwinkle</name>
    <name type="synonym">Vinca rosea</name>
    <dbReference type="NCBI Taxonomy" id="4058"/>
    <lineage>
        <taxon>Eukaryota</taxon>
        <taxon>Viridiplantae</taxon>
        <taxon>Streptophyta</taxon>
        <taxon>Embryophyta</taxon>
        <taxon>Tracheophyta</taxon>
        <taxon>Spermatophyta</taxon>
        <taxon>Magnoliopsida</taxon>
        <taxon>eudicotyledons</taxon>
        <taxon>Gunneridae</taxon>
        <taxon>Pentapetalae</taxon>
        <taxon>asterids</taxon>
        <taxon>lamiids</taxon>
        <taxon>Gentianales</taxon>
        <taxon>Apocynaceae</taxon>
        <taxon>Rauvolfioideae</taxon>
        <taxon>Vinceae</taxon>
        <taxon>Catharanthinae</taxon>
        <taxon>Catharanthus</taxon>
    </lineage>
</organism>
<gene>
    <name evidence="1" type="ORF">M9H77_09081</name>
</gene>
<reference evidence="2" key="1">
    <citation type="journal article" date="2023" name="Nat. Plants">
        <title>Single-cell RNA sequencing provides a high-resolution roadmap for understanding the multicellular compartmentation of specialized metabolism.</title>
        <authorList>
            <person name="Sun S."/>
            <person name="Shen X."/>
            <person name="Li Y."/>
            <person name="Li Y."/>
            <person name="Wang S."/>
            <person name="Li R."/>
            <person name="Zhang H."/>
            <person name="Shen G."/>
            <person name="Guo B."/>
            <person name="Wei J."/>
            <person name="Xu J."/>
            <person name="St-Pierre B."/>
            <person name="Chen S."/>
            <person name="Sun C."/>
        </authorList>
    </citation>
    <scope>NUCLEOTIDE SEQUENCE [LARGE SCALE GENOMIC DNA]</scope>
</reference>
<protein>
    <submittedName>
        <fullName evidence="1">Uncharacterized protein</fullName>
    </submittedName>
</protein>
<name>A0ACC0C005_CATRO</name>
<dbReference type="Proteomes" id="UP001060085">
    <property type="component" value="Linkage Group LG02"/>
</dbReference>
<evidence type="ECO:0000313" key="2">
    <source>
        <dbReference type="Proteomes" id="UP001060085"/>
    </source>
</evidence>
<accession>A0ACC0C005</accession>
<comment type="caution">
    <text evidence="1">The sequence shown here is derived from an EMBL/GenBank/DDBJ whole genome shotgun (WGS) entry which is preliminary data.</text>
</comment>
<keyword evidence="2" id="KW-1185">Reference proteome</keyword>
<proteinExistence type="predicted"/>
<dbReference type="EMBL" id="CM044702">
    <property type="protein sequence ID" value="KAI5678131.1"/>
    <property type="molecule type" value="Genomic_DNA"/>
</dbReference>
<sequence>MEICQKYSSLRRQQAHNQFIREGDDNSAFFNAMLKHRKHRSTIYLLKYDLGANIMGSATIKAHVLVFIQIYCISPPIQSIDPIVIGMDCTLVFLCTRWLGAMICSMKYSLRQVWWPEVWSPYTTPRASFITWLMVHDRLLTKERLRRFKLLPDDICLFCGCAVETKKHLFFQCIVSKDVLRIVMEFVEWNIGSIQFEVWLHLFEVARWKNRPIYHMHIVAFCSVVYVFGKLVICSYIFRQETPKC</sequence>